<comment type="caution">
    <text evidence="2">The sequence shown here is derived from an EMBL/GenBank/DDBJ whole genome shotgun (WGS) entry which is preliminary data.</text>
</comment>
<evidence type="ECO:0000313" key="2">
    <source>
        <dbReference type="EMBL" id="KAK3673643.1"/>
    </source>
</evidence>
<feature type="signal peptide" evidence="1">
    <location>
        <begin position="1"/>
        <end position="24"/>
    </location>
</feature>
<reference evidence="2" key="1">
    <citation type="submission" date="2023-07" db="EMBL/GenBank/DDBJ databases">
        <title>Black Yeasts Isolated from many extreme environments.</title>
        <authorList>
            <person name="Coleine C."/>
            <person name="Stajich J.E."/>
            <person name="Selbmann L."/>
        </authorList>
    </citation>
    <scope>NUCLEOTIDE SEQUENCE</scope>
    <source>
        <strain evidence="2">CCFEE 5485</strain>
    </source>
</reference>
<name>A0AAE1C014_9PEZI</name>
<keyword evidence="1" id="KW-0732">Signal</keyword>
<protein>
    <submittedName>
        <fullName evidence="2">Uncharacterized protein</fullName>
    </submittedName>
</protein>
<evidence type="ECO:0000313" key="3">
    <source>
        <dbReference type="Proteomes" id="UP001274830"/>
    </source>
</evidence>
<proteinExistence type="predicted"/>
<evidence type="ECO:0000256" key="1">
    <source>
        <dbReference type="SAM" id="SignalP"/>
    </source>
</evidence>
<dbReference type="AlphaFoldDB" id="A0AAE1C014"/>
<dbReference type="EMBL" id="JAUTXT010000024">
    <property type="protein sequence ID" value="KAK3673643.1"/>
    <property type="molecule type" value="Genomic_DNA"/>
</dbReference>
<dbReference type="Proteomes" id="UP001274830">
    <property type="component" value="Unassembled WGS sequence"/>
</dbReference>
<sequence length="170" mass="17936">MKMNFTFAWPLMMGAMLGPSLTTAQGLNISAIGTANNASTLECWNLAAPPFGAAGAANYPIGNFTNSFVGVIPPQTYIGQAWARQVRQIVLESGLARIALPTRPSISSDSEAYFQAGEILIATDLQSLSALGHITDFPSSVDTTIAQFPVAGNVVPEHKVLHAGRCSKDD</sequence>
<accession>A0AAE1C014</accession>
<feature type="chain" id="PRO_5042149217" evidence="1">
    <location>
        <begin position="25"/>
        <end position="170"/>
    </location>
</feature>
<keyword evidence="3" id="KW-1185">Reference proteome</keyword>
<organism evidence="2 3">
    <name type="scientific">Recurvomyces mirabilis</name>
    <dbReference type="NCBI Taxonomy" id="574656"/>
    <lineage>
        <taxon>Eukaryota</taxon>
        <taxon>Fungi</taxon>
        <taxon>Dikarya</taxon>
        <taxon>Ascomycota</taxon>
        <taxon>Pezizomycotina</taxon>
        <taxon>Dothideomycetes</taxon>
        <taxon>Dothideomycetidae</taxon>
        <taxon>Mycosphaerellales</taxon>
        <taxon>Teratosphaeriaceae</taxon>
        <taxon>Recurvomyces</taxon>
    </lineage>
</organism>
<gene>
    <name evidence="2" type="ORF">LTR78_006548</name>
</gene>